<dbReference type="CDD" id="cd04413">
    <property type="entry name" value="NDPk_I"/>
    <property type="match status" value="1"/>
</dbReference>
<dbReference type="PANTHER" id="PTHR46161:SF3">
    <property type="entry name" value="NUCLEOSIDE DIPHOSPHATE KINASE DDB_G0292928-RELATED"/>
    <property type="match status" value="1"/>
</dbReference>
<reference evidence="16" key="1">
    <citation type="submission" date="2023-09" db="EMBL/GenBank/DDBJ databases">
        <title>Genomes of two closely related lineages of the louse Polyplax serrata with different host specificities.</title>
        <authorList>
            <person name="Martinu J."/>
            <person name="Tarabai H."/>
            <person name="Stefka J."/>
            <person name="Hypsa V."/>
        </authorList>
    </citation>
    <scope>NUCLEOTIDE SEQUENCE [LARGE SCALE GENOMIC DNA]</scope>
    <source>
        <strain evidence="16">98ZLc_SE</strain>
    </source>
</reference>
<comment type="subunit">
    <text evidence="11">Homotetramer.</text>
</comment>
<evidence type="ECO:0000256" key="14">
    <source>
        <dbReference type="RuleBase" id="RU004013"/>
    </source>
</evidence>
<sequence>MMEELTLSIIKPDGVKKLIVGNIYNRFEKSGLKIIAIKTVKLTFEKAIQFYYIHKEKKFFNDLINFMVSGPIIVQILQGDNAIKKNRALMGNTDPKNALPGTIRYDFAENINCNIVHGSDSIEAAYQEISFFFKSYEIFI</sequence>
<dbReference type="Pfam" id="PF00334">
    <property type="entry name" value="NDK"/>
    <property type="match status" value="1"/>
</dbReference>
<feature type="binding site" evidence="11 12">
    <location>
        <position position="104"/>
    </location>
    <ligand>
        <name>ATP</name>
        <dbReference type="ChEBI" id="CHEBI:30616"/>
    </ligand>
</feature>
<dbReference type="Gene3D" id="3.30.70.141">
    <property type="entry name" value="Nucleoside diphosphate kinase-like domain"/>
    <property type="match status" value="1"/>
</dbReference>
<dbReference type="InterPro" id="IPR001564">
    <property type="entry name" value="Nucleoside_diP_kinase"/>
</dbReference>
<dbReference type="PROSITE" id="PS51374">
    <property type="entry name" value="NDPK_LIKE"/>
    <property type="match status" value="1"/>
</dbReference>
<feature type="active site" description="Pros-phosphohistidine intermediate" evidence="11 12">
    <location>
        <position position="117"/>
    </location>
</feature>
<comment type="similarity">
    <text evidence="1 11 12 13">Belongs to the NDK family.</text>
</comment>
<dbReference type="EC" id="2.7.4.6" evidence="11 14"/>
<evidence type="ECO:0000256" key="6">
    <source>
        <dbReference type="ARBA" id="ARBA00022741"/>
    </source>
</evidence>
<feature type="domain" description="Nucleoside diphosphate kinase-like" evidence="15">
    <location>
        <begin position="3"/>
        <end position="140"/>
    </location>
</feature>
<dbReference type="HAMAP" id="MF_00451">
    <property type="entry name" value="NDP_kinase"/>
    <property type="match status" value="1"/>
</dbReference>
<dbReference type="GO" id="GO:0004550">
    <property type="term" value="F:nucleoside diphosphate kinase activity"/>
    <property type="evidence" value="ECO:0007669"/>
    <property type="project" value="UniProtKB-EC"/>
</dbReference>
<dbReference type="InterPro" id="IPR036850">
    <property type="entry name" value="NDK-like_dom_sf"/>
</dbReference>
<evidence type="ECO:0000256" key="11">
    <source>
        <dbReference type="HAMAP-Rule" id="MF_00451"/>
    </source>
</evidence>
<evidence type="ECO:0000256" key="10">
    <source>
        <dbReference type="ARBA" id="ARBA00023080"/>
    </source>
</evidence>
<comment type="catalytic activity">
    <reaction evidence="11">
        <text>a ribonucleoside 5'-diphosphate + ATP = a ribonucleoside 5'-triphosphate + ADP</text>
        <dbReference type="Rhea" id="RHEA:18113"/>
        <dbReference type="ChEBI" id="CHEBI:30616"/>
        <dbReference type="ChEBI" id="CHEBI:57930"/>
        <dbReference type="ChEBI" id="CHEBI:61557"/>
        <dbReference type="ChEBI" id="CHEBI:456216"/>
        <dbReference type="EC" id="2.7.4.6"/>
    </reaction>
</comment>
<evidence type="ECO:0000256" key="13">
    <source>
        <dbReference type="RuleBase" id="RU004011"/>
    </source>
</evidence>
<keyword evidence="2 11" id="KW-0963">Cytoplasm</keyword>
<comment type="function">
    <text evidence="11">Major role in the synthesis of nucleoside triphosphates other than ATP. The ATP gamma phosphate is transferred to the NDP beta phosphate via a ping-pong mechanism, using a phosphorylated active-site intermediate.</text>
</comment>
<feature type="binding site" evidence="11 12">
    <location>
        <position position="59"/>
    </location>
    <ligand>
        <name>ATP</name>
        <dbReference type="ChEBI" id="CHEBI:30616"/>
    </ligand>
</feature>
<dbReference type="Proteomes" id="UP001368618">
    <property type="component" value="Chromosome"/>
</dbReference>
<dbReference type="SMART" id="SM00562">
    <property type="entry name" value="NDK"/>
    <property type="match status" value="1"/>
</dbReference>
<protein>
    <recommendedName>
        <fullName evidence="11 14">Nucleoside diphosphate kinase</fullName>
        <shortName evidence="11">NDK</shortName>
        <shortName evidence="11">NDP kinase</shortName>
        <ecNumber evidence="11 14">2.7.4.6</ecNumber>
    </recommendedName>
    <alternativeName>
        <fullName evidence="11">Nucleoside-2-P kinase</fullName>
    </alternativeName>
</protein>
<feature type="binding site" evidence="11 12">
    <location>
        <position position="114"/>
    </location>
    <ligand>
        <name>ATP</name>
        <dbReference type="ChEBI" id="CHEBI:30616"/>
    </ligand>
</feature>
<dbReference type="InterPro" id="IPR034907">
    <property type="entry name" value="NDK-like_dom"/>
</dbReference>
<keyword evidence="9 11" id="KW-0460">Magnesium</keyword>
<evidence type="ECO:0000256" key="3">
    <source>
        <dbReference type="ARBA" id="ARBA00022553"/>
    </source>
</evidence>
<dbReference type="PROSITE" id="PS00469">
    <property type="entry name" value="NDPK"/>
    <property type="match status" value="1"/>
</dbReference>
<organism evidence="16 17">
    <name type="scientific">Candidatus Legionella polyplacis</name>
    <dbReference type="NCBI Taxonomy" id="2005262"/>
    <lineage>
        <taxon>Bacteria</taxon>
        <taxon>Pseudomonadati</taxon>
        <taxon>Pseudomonadota</taxon>
        <taxon>Gammaproteobacteria</taxon>
        <taxon>Legionellales</taxon>
        <taxon>Legionellaceae</taxon>
        <taxon>Legionella</taxon>
    </lineage>
</organism>
<keyword evidence="10 11" id="KW-0546">Nucleotide metabolism</keyword>
<comment type="cofactor">
    <cofactor evidence="11">
        <name>Mg(2+)</name>
        <dbReference type="ChEBI" id="CHEBI:18420"/>
    </cofactor>
</comment>
<keyword evidence="17" id="KW-1185">Reference proteome</keyword>
<evidence type="ECO:0000256" key="7">
    <source>
        <dbReference type="ARBA" id="ARBA00022777"/>
    </source>
</evidence>
<feature type="binding site" evidence="11 12">
    <location>
        <position position="87"/>
    </location>
    <ligand>
        <name>ATP</name>
        <dbReference type="ChEBI" id="CHEBI:30616"/>
    </ligand>
</feature>
<evidence type="ECO:0000256" key="4">
    <source>
        <dbReference type="ARBA" id="ARBA00022679"/>
    </source>
</evidence>
<dbReference type="PRINTS" id="PR01243">
    <property type="entry name" value="NUCDPKINASE"/>
</dbReference>
<accession>A0ABZ2GVZ0</accession>
<evidence type="ECO:0000256" key="8">
    <source>
        <dbReference type="ARBA" id="ARBA00022840"/>
    </source>
</evidence>
<feature type="binding site" evidence="11 12">
    <location>
        <position position="11"/>
    </location>
    <ligand>
        <name>ATP</name>
        <dbReference type="ChEBI" id="CHEBI:30616"/>
    </ligand>
</feature>
<evidence type="ECO:0000313" key="17">
    <source>
        <dbReference type="Proteomes" id="UP001368618"/>
    </source>
</evidence>
<evidence type="ECO:0000256" key="5">
    <source>
        <dbReference type="ARBA" id="ARBA00022723"/>
    </source>
</evidence>
<proteinExistence type="inferred from homology"/>
<keyword evidence="5 11" id="KW-0479">Metal-binding</keyword>
<evidence type="ECO:0000256" key="1">
    <source>
        <dbReference type="ARBA" id="ARBA00008142"/>
    </source>
</evidence>
<keyword evidence="3 11" id="KW-0597">Phosphoprotein</keyword>
<evidence type="ECO:0000256" key="12">
    <source>
        <dbReference type="PROSITE-ProRule" id="PRU00706"/>
    </source>
</evidence>
<keyword evidence="8 11" id="KW-0067">ATP-binding</keyword>
<comment type="catalytic activity">
    <reaction evidence="11 14">
        <text>a 2'-deoxyribonucleoside 5'-diphosphate + ATP = a 2'-deoxyribonucleoside 5'-triphosphate + ADP</text>
        <dbReference type="Rhea" id="RHEA:44640"/>
        <dbReference type="ChEBI" id="CHEBI:30616"/>
        <dbReference type="ChEBI" id="CHEBI:61560"/>
        <dbReference type="ChEBI" id="CHEBI:73316"/>
        <dbReference type="ChEBI" id="CHEBI:456216"/>
        <dbReference type="EC" id="2.7.4.6"/>
    </reaction>
</comment>
<gene>
    <name evidence="11 16" type="primary">ndk</name>
    <name evidence="16" type="ORF">RQL39_00350</name>
</gene>
<dbReference type="SUPFAM" id="SSF54919">
    <property type="entry name" value="Nucleoside diphosphate kinase, NDK"/>
    <property type="match status" value="1"/>
</dbReference>
<comment type="subcellular location">
    <subcellularLocation>
        <location evidence="11">Cytoplasm</location>
    </subcellularLocation>
</comment>
<keyword evidence="4 11" id="KW-0808">Transferase</keyword>
<name>A0ABZ2GVZ0_9GAMM</name>
<dbReference type="InterPro" id="IPR023005">
    <property type="entry name" value="Nucleoside_diP_kinase_AS"/>
</dbReference>
<keyword evidence="6 11" id="KW-0547">Nucleotide-binding</keyword>
<evidence type="ECO:0000313" key="16">
    <source>
        <dbReference type="EMBL" id="WWR11614.1"/>
    </source>
</evidence>
<dbReference type="EMBL" id="CP135137">
    <property type="protein sequence ID" value="WWR11614.1"/>
    <property type="molecule type" value="Genomic_DNA"/>
</dbReference>
<evidence type="ECO:0000256" key="9">
    <source>
        <dbReference type="ARBA" id="ARBA00022842"/>
    </source>
</evidence>
<feature type="binding site" evidence="11 12">
    <location>
        <position position="93"/>
    </location>
    <ligand>
        <name>ATP</name>
        <dbReference type="ChEBI" id="CHEBI:30616"/>
    </ligand>
</feature>
<dbReference type="PANTHER" id="PTHR46161">
    <property type="entry name" value="NUCLEOSIDE DIPHOSPHATE KINASE"/>
    <property type="match status" value="1"/>
</dbReference>
<keyword evidence="7 11" id="KW-0418">Kinase</keyword>
<dbReference type="NCBIfam" id="NF001908">
    <property type="entry name" value="PRK00668.1"/>
    <property type="match status" value="1"/>
</dbReference>
<evidence type="ECO:0000259" key="15">
    <source>
        <dbReference type="SMART" id="SM00562"/>
    </source>
</evidence>
<evidence type="ECO:0000256" key="2">
    <source>
        <dbReference type="ARBA" id="ARBA00022490"/>
    </source>
</evidence>